<dbReference type="SUPFAM" id="SSF56204">
    <property type="entry name" value="Hect, E3 ligase catalytic domain"/>
    <property type="match status" value="1"/>
</dbReference>
<feature type="domain" description="HECT" evidence="17">
    <location>
        <begin position="983"/>
        <end position="1091"/>
    </location>
</feature>
<comment type="caution">
    <text evidence="18">The sequence shown here is derived from an EMBL/GenBank/DDBJ whole genome shotgun (WGS) entry which is preliminary data.</text>
</comment>
<dbReference type="GO" id="GO:0061630">
    <property type="term" value="F:ubiquitin protein ligase activity"/>
    <property type="evidence" value="ECO:0007669"/>
    <property type="project" value="UniProtKB-EC"/>
</dbReference>
<comment type="subcellular location">
    <subcellularLocation>
        <location evidence="2">Endoplasmic reticulum</location>
    </subcellularLocation>
    <subcellularLocation>
        <location evidence="10">Golgi apparatus</location>
        <location evidence="10">Golgi stack membrane</location>
    </subcellularLocation>
</comment>
<keyword evidence="5" id="KW-0808">Transferase</keyword>
<dbReference type="GO" id="GO:0000209">
    <property type="term" value="P:protein polyubiquitination"/>
    <property type="evidence" value="ECO:0007669"/>
    <property type="project" value="TreeGrafter"/>
</dbReference>
<dbReference type="InterPro" id="IPR050409">
    <property type="entry name" value="E3_ubiq-protein_ligase"/>
</dbReference>
<evidence type="ECO:0000256" key="5">
    <source>
        <dbReference type="ARBA" id="ARBA00022679"/>
    </source>
</evidence>
<dbReference type="SUPFAM" id="SSF48403">
    <property type="entry name" value="Ankyrin repeat"/>
    <property type="match status" value="1"/>
</dbReference>
<dbReference type="Pfam" id="PF12796">
    <property type="entry name" value="Ank_2"/>
    <property type="match status" value="1"/>
</dbReference>
<dbReference type="GO" id="GO:0005783">
    <property type="term" value="C:endoplasmic reticulum"/>
    <property type="evidence" value="ECO:0007669"/>
    <property type="project" value="UniProtKB-SubCell"/>
</dbReference>
<dbReference type="GO" id="GO:0032580">
    <property type="term" value="C:Golgi cisterna membrane"/>
    <property type="evidence" value="ECO:0007669"/>
    <property type="project" value="UniProtKB-SubCell"/>
</dbReference>
<keyword evidence="9" id="KW-0131">Cell cycle</keyword>
<dbReference type="Gene3D" id="1.25.40.20">
    <property type="entry name" value="Ankyrin repeat-containing domain"/>
    <property type="match status" value="2"/>
</dbReference>
<evidence type="ECO:0000256" key="7">
    <source>
        <dbReference type="ARBA" id="ARBA00022824"/>
    </source>
</evidence>
<evidence type="ECO:0000259" key="17">
    <source>
        <dbReference type="PROSITE" id="PS50237"/>
    </source>
</evidence>
<feature type="region of interest" description="Disordered" evidence="16">
    <location>
        <begin position="33"/>
        <end position="127"/>
    </location>
</feature>
<evidence type="ECO:0000256" key="14">
    <source>
        <dbReference type="PROSITE-ProRule" id="PRU00023"/>
    </source>
</evidence>
<dbReference type="GO" id="GO:0006511">
    <property type="term" value="P:ubiquitin-dependent protein catabolic process"/>
    <property type="evidence" value="ECO:0007669"/>
    <property type="project" value="TreeGrafter"/>
</dbReference>
<dbReference type="InterPro" id="IPR002110">
    <property type="entry name" value="Ankyrin_rpt"/>
</dbReference>
<evidence type="ECO:0000256" key="2">
    <source>
        <dbReference type="ARBA" id="ARBA00004240"/>
    </source>
</evidence>
<feature type="compositionally biased region" description="Low complexity" evidence="16">
    <location>
        <begin position="73"/>
        <end position="87"/>
    </location>
</feature>
<dbReference type="EMBL" id="JADGJH010000230">
    <property type="protein sequence ID" value="KAJ3133034.1"/>
    <property type="molecule type" value="Genomic_DNA"/>
</dbReference>
<feature type="compositionally biased region" description="Polar residues" evidence="16">
    <location>
        <begin position="55"/>
        <end position="72"/>
    </location>
</feature>
<sequence>MPSLFNVMKLHHLSRNANSSNDEKPPRKRLRRLNEITSESPAESVSGQIADARTKSQSRLTSSNTRSTQSPIRSSSRLRLAAESAGSKYRVSRRANTLHQRRDAGNSEDDNTESRDSGNSENNNAEDYGENFVVSDSELDIFASNLNCICEYHNAGDLLTLVECTKCKNSIHAACFGVSDTYNQVICHICDPAKKFVKSIHVKIIDATAANNITVIRSSLNEMKYRSNLFDRIPAEHNRTLFHVACAFNRPEVLSLLLTKALSMQLQKKTVRRPKNKNRAIISKILTLQDDNNATPLHLAAIFSNPCLAILKDATEEKETAKDALLLLESECACTPVVRAILANAPIENITFLLQWMHSLGISFDELSGVAAISDNNDSNDSYSNSSVNIRFSQDNICFSAARTGRIDVLNACVDVFGVHPVVQGLCTRSSTSNGSATPLHYASAAAFARRSHESLECVRFITSRLLNAGFQQVVTARDAGAKKSGGGGKSAALYAVGAGVPWGTDGDDEEDEDFGVERSFLIHEEHEDKPKDDQDELEKKKEMDLNLLKAVELLLNSGISTFSAEQTTGTTLLHFAALSGLDNIVKLLLDRGVPATVKDKLHWTPLVYAHIGESFENVSDNCIILLLQANPNQLGELMELMDGVGHRKVIKRLMKSLATKPRAYQFVNGFLRSSASSRLEILEWFSSFPGLLDYENKVSLFKRATSLIDIPPANFIPEILALEGSEFTSIYNTIVTRIGADKCMCAIGNARFTDSVGYGPGVTREFWGNLGNDLIKPHYAMFAPFNSNLDYYKDSRSKVTTIDSQRMVTNNINGSGSSRLFFADDSAQISTSIAAEFCKINDKELLNSVELMRFVGQVCGLAILNKQLLPGLAALSSHVFRIVAEDAITFTWRDFETIDEALFKSWQWVMEASQSELDGAHLTFSADTRISDGGSGGAVKIVTKALPGHDENEVVTEANREEFLKLMAKNHIKKYRKKIVAFREESETKNKQTIKWFWSVVEQDMSEADRVLLLKFSTGSSRAPPGGFKQNSDGQNWHFTLAVTLDSSNKLPSASTCFNMLKIPLYVSRDQLREKLLLAVRHGSDGFSFS</sequence>
<evidence type="ECO:0000256" key="8">
    <source>
        <dbReference type="ARBA" id="ARBA00023034"/>
    </source>
</evidence>
<dbReference type="InterPro" id="IPR011011">
    <property type="entry name" value="Znf_FYVE_PHD"/>
</dbReference>
<dbReference type="InterPro" id="IPR035983">
    <property type="entry name" value="Hect_E3_ubiquitin_ligase"/>
</dbReference>
<feature type="domain" description="HECT" evidence="17">
    <location>
        <begin position="762"/>
        <end position="970"/>
    </location>
</feature>
<dbReference type="InterPro" id="IPR036770">
    <property type="entry name" value="Ankyrin_rpt-contain_sf"/>
</dbReference>
<dbReference type="Gene3D" id="3.30.40.10">
    <property type="entry name" value="Zinc/RING finger domain, C3HC4 (zinc finger)"/>
    <property type="match status" value="1"/>
</dbReference>
<keyword evidence="7" id="KW-0256">Endoplasmic reticulum</keyword>
<feature type="repeat" description="ANK" evidence="14">
    <location>
        <begin position="569"/>
        <end position="601"/>
    </location>
</feature>
<dbReference type="SMART" id="SM00248">
    <property type="entry name" value="ANK"/>
    <property type="match status" value="3"/>
</dbReference>
<evidence type="ECO:0000256" key="1">
    <source>
        <dbReference type="ARBA" id="ARBA00000885"/>
    </source>
</evidence>
<accession>A0AAD5XGM0</accession>
<comment type="catalytic activity">
    <reaction evidence="1">
        <text>S-ubiquitinyl-[E2 ubiquitin-conjugating enzyme]-L-cysteine + [acceptor protein]-L-lysine = [E2 ubiquitin-conjugating enzyme]-L-cysteine + N(6)-ubiquitinyl-[acceptor protein]-L-lysine.</text>
        <dbReference type="EC" id="2.3.2.26"/>
    </reaction>
</comment>
<dbReference type="SUPFAM" id="SSF57903">
    <property type="entry name" value="FYVE/PHD zinc finger"/>
    <property type="match status" value="1"/>
</dbReference>
<keyword evidence="19" id="KW-1185">Reference proteome</keyword>
<dbReference type="Gene3D" id="3.30.2410.10">
    <property type="entry name" value="Hect, E3 ligase catalytic domain"/>
    <property type="match status" value="1"/>
</dbReference>
<dbReference type="PANTHER" id="PTHR11254">
    <property type="entry name" value="HECT DOMAIN UBIQUITIN-PROTEIN LIGASE"/>
    <property type="match status" value="1"/>
</dbReference>
<protein>
    <recommendedName>
        <fullName evidence="11">E3 ubiquitin-protein ligase HACE1</fullName>
        <ecNumber evidence="4">2.3.2.26</ecNumber>
    </recommendedName>
    <alternativeName>
        <fullName evidence="13">HECT domain and ankyrin repeat-containing E3 ubiquitin-protein ligase 1</fullName>
    </alternativeName>
    <alternativeName>
        <fullName evidence="12">HECT-type E3 ubiquitin transferase HACE1</fullName>
    </alternativeName>
</protein>
<evidence type="ECO:0000256" key="6">
    <source>
        <dbReference type="ARBA" id="ARBA00022786"/>
    </source>
</evidence>
<evidence type="ECO:0000313" key="19">
    <source>
        <dbReference type="Proteomes" id="UP001211907"/>
    </source>
</evidence>
<evidence type="ECO:0000256" key="3">
    <source>
        <dbReference type="ARBA" id="ARBA00004906"/>
    </source>
</evidence>
<keyword evidence="14" id="KW-0040">ANK repeat</keyword>
<evidence type="ECO:0000256" key="15">
    <source>
        <dbReference type="PROSITE-ProRule" id="PRU00104"/>
    </source>
</evidence>
<dbReference type="PROSITE" id="PS50088">
    <property type="entry name" value="ANK_REPEAT"/>
    <property type="match status" value="1"/>
</dbReference>
<organism evidence="18 19">
    <name type="scientific">Physocladia obscura</name>
    <dbReference type="NCBI Taxonomy" id="109957"/>
    <lineage>
        <taxon>Eukaryota</taxon>
        <taxon>Fungi</taxon>
        <taxon>Fungi incertae sedis</taxon>
        <taxon>Chytridiomycota</taxon>
        <taxon>Chytridiomycota incertae sedis</taxon>
        <taxon>Chytridiomycetes</taxon>
        <taxon>Chytridiales</taxon>
        <taxon>Chytriomycetaceae</taxon>
        <taxon>Physocladia</taxon>
    </lineage>
</organism>
<dbReference type="InterPro" id="IPR013083">
    <property type="entry name" value="Znf_RING/FYVE/PHD"/>
</dbReference>
<comment type="caution">
    <text evidence="15">Lacks conserved residue(s) required for the propagation of feature annotation.</text>
</comment>
<dbReference type="Proteomes" id="UP001211907">
    <property type="component" value="Unassembled WGS sequence"/>
</dbReference>
<dbReference type="PROSITE" id="PS50237">
    <property type="entry name" value="HECT"/>
    <property type="match status" value="2"/>
</dbReference>
<evidence type="ECO:0000313" key="18">
    <source>
        <dbReference type="EMBL" id="KAJ3133034.1"/>
    </source>
</evidence>
<dbReference type="EC" id="2.3.2.26" evidence="4"/>
<feature type="compositionally biased region" description="Polar residues" evidence="16">
    <location>
        <begin position="35"/>
        <end position="47"/>
    </location>
</feature>
<proteinExistence type="predicted"/>
<evidence type="ECO:0000256" key="16">
    <source>
        <dbReference type="SAM" id="MobiDB-lite"/>
    </source>
</evidence>
<keyword evidence="6 15" id="KW-0833">Ubl conjugation pathway</keyword>
<dbReference type="InterPro" id="IPR000569">
    <property type="entry name" value="HECT_dom"/>
</dbReference>
<name>A0AAD5XGM0_9FUNG</name>
<dbReference type="PROSITE" id="PS50297">
    <property type="entry name" value="ANK_REP_REGION"/>
    <property type="match status" value="1"/>
</dbReference>
<dbReference type="Gene3D" id="3.90.1750.10">
    <property type="entry name" value="Hect, E3 ligase catalytic domains"/>
    <property type="match status" value="1"/>
</dbReference>
<evidence type="ECO:0000256" key="4">
    <source>
        <dbReference type="ARBA" id="ARBA00012485"/>
    </source>
</evidence>
<feature type="active site" description="Glycyl thioester intermediate" evidence="15">
    <location>
        <position position="1058"/>
    </location>
</feature>
<gene>
    <name evidence="18" type="ORF">HK100_004760</name>
</gene>
<evidence type="ECO:0000256" key="10">
    <source>
        <dbReference type="ARBA" id="ARBA00037859"/>
    </source>
</evidence>
<dbReference type="PANTHER" id="PTHR11254:SF67">
    <property type="entry name" value="E3 UBIQUITIN-PROTEIN LIGASE HUWE1"/>
    <property type="match status" value="1"/>
</dbReference>
<comment type="pathway">
    <text evidence="3">Protein modification; protein ubiquitination.</text>
</comment>
<dbReference type="Pfam" id="PF00632">
    <property type="entry name" value="HECT"/>
    <property type="match status" value="2"/>
</dbReference>
<reference evidence="18" key="1">
    <citation type="submission" date="2020-05" db="EMBL/GenBank/DDBJ databases">
        <title>Phylogenomic resolution of chytrid fungi.</title>
        <authorList>
            <person name="Stajich J.E."/>
            <person name="Amses K."/>
            <person name="Simmons R."/>
            <person name="Seto K."/>
            <person name="Myers J."/>
            <person name="Bonds A."/>
            <person name="Quandt C.A."/>
            <person name="Barry K."/>
            <person name="Liu P."/>
            <person name="Grigoriev I."/>
            <person name="Longcore J.E."/>
            <person name="James T.Y."/>
        </authorList>
    </citation>
    <scope>NUCLEOTIDE SEQUENCE</scope>
    <source>
        <strain evidence="18">JEL0513</strain>
    </source>
</reference>
<evidence type="ECO:0000256" key="12">
    <source>
        <dbReference type="ARBA" id="ARBA00041409"/>
    </source>
</evidence>
<evidence type="ECO:0000256" key="9">
    <source>
        <dbReference type="ARBA" id="ARBA00023306"/>
    </source>
</evidence>
<dbReference type="AlphaFoldDB" id="A0AAD5XGM0"/>
<evidence type="ECO:0000256" key="11">
    <source>
        <dbReference type="ARBA" id="ARBA00040370"/>
    </source>
</evidence>
<dbReference type="SMART" id="SM00119">
    <property type="entry name" value="HECTc"/>
    <property type="match status" value="1"/>
</dbReference>
<evidence type="ECO:0000256" key="13">
    <source>
        <dbReference type="ARBA" id="ARBA00042378"/>
    </source>
</evidence>
<keyword evidence="8" id="KW-0333">Golgi apparatus</keyword>